<evidence type="ECO:0000313" key="2">
    <source>
        <dbReference type="Proteomes" id="UP000287033"/>
    </source>
</evidence>
<feature type="non-terminal residue" evidence="1">
    <location>
        <position position="1"/>
    </location>
</feature>
<sequence length="121" mass="13103">VDTFFNAWLEVLPDTQTICLLCTLELDPRPICLRRAEAMDLGRCMFGTMCAMPDDVTSAPAFDAFAMRDLSVCGYYEPTNSAVISPYLCFSPPPNTPPTTTTPEILPCPSLRPGPAGGLVL</sequence>
<dbReference type="EMBL" id="BEZZ01207418">
    <property type="protein sequence ID" value="GCC47233.1"/>
    <property type="molecule type" value="Genomic_DNA"/>
</dbReference>
<name>A0A401TX59_CHIPU</name>
<proteinExistence type="predicted"/>
<comment type="caution">
    <text evidence="1">The sequence shown here is derived from an EMBL/GenBank/DDBJ whole genome shotgun (WGS) entry which is preliminary data.</text>
</comment>
<protein>
    <submittedName>
        <fullName evidence="1">Uncharacterized protein</fullName>
    </submittedName>
</protein>
<dbReference type="AlphaFoldDB" id="A0A401TX59"/>
<reference evidence="1 2" key="1">
    <citation type="journal article" date="2018" name="Nat. Ecol. Evol.">
        <title>Shark genomes provide insights into elasmobranch evolution and the origin of vertebrates.</title>
        <authorList>
            <person name="Hara Y"/>
            <person name="Yamaguchi K"/>
            <person name="Onimaru K"/>
            <person name="Kadota M"/>
            <person name="Koyanagi M"/>
            <person name="Keeley SD"/>
            <person name="Tatsumi K"/>
            <person name="Tanaka K"/>
            <person name="Motone F"/>
            <person name="Kageyama Y"/>
            <person name="Nozu R"/>
            <person name="Adachi N"/>
            <person name="Nishimura O"/>
            <person name="Nakagawa R"/>
            <person name="Tanegashima C"/>
            <person name="Kiyatake I"/>
            <person name="Matsumoto R"/>
            <person name="Murakumo K"/>
            <person name="Nishida K"/>
            <person name="Terakita A"/>
            <person name="Kuratani S"/>
            <person name="Sato K"/>
            <person name="Hyodo S Kuraku.S."/>
        </authorList>
    </citation>
    <scope>NUCLEOTIDE SEQUENCE [LARGE SCALE GENOMIC DNA]</scope>
</reference>
<keyword evidence="2" id="KW-1185">Reference proteome</keyword>
<organism evidence="1 2">
    <name type="scientific">Chiloscyllium punctatum</name>
    <name type="common">Brownbanded bambooshark</name>
    <name type="synonym">Hemiscyllium punctatum</name>
    <dbReference type="NCBI Taxonomy" id="137246"/>
    <lineage>
        <taxon>Eukaryota</taxon>
        <taxon>Metazoa</taxon>
        <taxon>Chordata</taxon>
        <taxon>Craniata</taxon>
        <taxon>Vertebrata</taxon>
        <taxon>Chondrichthyes</taxon>
        <taxon>Elasmobranchii</taxon>
        <taxon>Galeomorphii</taxon>
        <taxon>Galeoidea</taxon>
        <taxon>Orectolobiformes</taxon>
        <taxon>Hemiscylliidae</taxon>
        <taxon>Chiloscyllium</taxon>
    </lineage>
</organism>
<gene>
    <name evidence="1" type="ORF">chiPu_0031334</name>
</gene>
<accession>A0A401TX59</accession>
<dbReference type="Proteomes" id="UP000287033">
    <property type="component" value="Unassembled WGS sequence"/>
</dbReference>
<evidence type="ECO:0000313" key="1">
    <source>
        <dbReference type="EMBL" id="GCC47233.1"/>
    </source>
</evidence>